<feature type="domain" description="Aminotransferase class I/classII large" evidence="7">
    <location>
        <begin position="56"/>
        <end position="386"/>
    </location>
</feature>
<dbReference type="GO" id="GO:1901605">
    <property type="term" value="P:alpha-amino acid metabolic process"/>
    <property type="evidence" value="ECO:0007669"/>
    <property type="project" value="TreeGrafter"/>
</dbReference>
<dbReference type="Gene3D" id="3.90.1150.10">
    <property type="entry name" value="Aspartate Aminotransferase, domain 1"/>
    <property type="match status" value="1"/>
</dbReference>
<evidence type="ECO:0000313" key="8">
    <source>
        <dbReference type="EMBL" id="KIE48108.1"/>
    </source>
</evidence>
<evidence type="ECO:0000256" key="6">
    <source>
        <dbReference type="ARBA" id="ARBA00022898"/>
    </source>
</evidence>
<evidence type="ECO:0000256" key="4">
    <source>
        <dbReference type="ARBA" id="ARBA00022576"/>
    </source>
</evidence>
<dbReference type="GO" id="GO:0030170">
    <property type="term" value="F:pyridoxal phosphate binding"/>
    <property type="evidence" value="ECO:0007669"/>
    <property type="project" value="InterPro"/>
</dbReference>
<comment type="cofactor">
    <cofactor evidence="1">
        <name>pyridoxal 5'-phosphate</name>
        <dbReference type="ChEBI" id="CHEBI:597326"/>
    </cofactor>
</comment>
<dbReference type="RefSeq" id="WP_039630298.1">
    <property type="nucleotide sequence ID" value="NZ_AYSO01000012.1"/>
</dbReference>
<keyword evidence="6" id="KW-0663">Pyridoxal phosphate</keyword>
<reference evidence="8 9" key="1">
    <citation type="journal article" date="2015" name="Infect. Genet. Evol.">
        <title>Genomic sequences of six botulinum neurotoxin-producing strains representing three clostridial species illustrate the mobility and diversity of botulinum neurotoxin genes.</title>
        <authorList>
            <person name="Smith T.J."/>
            <person name="Hill K.K."/>
            <person name="Xie G."/>
            <person name="Foley B.T."/>
            <person name="Williamson C.H."/>
            <person name="Foster J.T."/>
            <person name="Johnson S.L."/>
            <person name="Chertkov O."/>
            <person name="Teshima H."/>
            <person name="Gibbons H.S."/>
            <person name="Johnsky L.A."/>
            <person name="Karavis M.A."/>
            <person name="Smith L.A."/>
        </authorList>
    </citation>
    <scope>NUCLEOTIDE SEQUENCE [LARGE SCALE GENOMIC DNA]</scope>
    <source>
        <strain evidence="8 9">CDC 2741</strain>
    </source>
</reference>
<dbReference type="InterPro" id="IPR015424">
    <property type="entry name" value="PyrdxlP-dep_Trfase"/>
</dbReference>
<dbReference type="InterPro" id="IPR050859">
    <property type="entry name" value="Class-I_PLP-dep_aminotransf"/>
</dbReference>
<dbReference type="EMBL" id="AYSO01000012">
    <property type="protein sequence ID" value="KIE48108.1"/>
    <property type="molecule type" value="Genomic_DNA"/>
</dbReference>
<proteinExistence type="inferred from homology"/>
<name>A0A0C1U8R6_9CLOT</name>
<sequence length="397" mass="44868">MSLQYADRISNIKASEIRELLKLSEQPEIISFAGGFPAPELFPKDKLAEVTSKVLTEQGEIALQYTTTEGYAPLRKIIVEERMAPAGVKCDISNIMLTNGSQQGLEFSAKLFINEGDIIICESPSYLGAINAFKAYNPKFVEIPMDKDGMVIEDLEKALKGHSNVKMIYTIPDFQNPSGITMSLERRKRIAELAAEYEIPVIEDSPYGELRFDGERLPSIKAFDEAGYVVTLGTFSKTFCPGLRLGWIVASPEILKKYVLIKQGADLQCNTLCQISSAKFMEQYKLDDHIAKIIEVYRVRRDLMIDSMKKYFPKDVKFTFPEGGLFTWVELREDLDSSKIMEDALKEKVAYVPGASFFPNGGKKNFFRLNYSNMTNEKIIEGIKRLGNVLYKHYGNQ</sequence>
<dbReference type="PANTHER" id="PTHR42790:SF19">
    <property type="entry name" value="KYNURENINE_ALPHA-AMINOADIPATE AMINOTRANSFERASE, MITOCHONDRIAL"/>
    <property type="match status" value="1"/>
</dbReference>
<evidence type="ECO:0000256" key="3">
    <source>
        <dbReference type="ARBA" id="ARBA00011738"/>
    </source>
</evidence>
<evidence type="ECO:0000256" key="5">
    <source>
        <dbReference type="ARBA" id="ARBA00022679"/>
    </source>
</evidence>
<comment type="subunit">
    <text evidence="3">Homodimer.</text>
</comment>
<dbReference type="GO" id="GO:0008483">
    <property type="term" value="F:transaminase activity"/>
    <property type="evidence" value="ECO:0007669"/>
    <property type="project" value="UniProtKB-KW"/>
</dbReference>
<keyword evidence="4 8" id="KW-0032">Aminotransferase</keyword>
<dbReference type="STRING" id="29341.RSJ17_12080"/>
<gene>
    <name evidence="8" type="ORF">U732_3810</name>
</gene>
<dbReference type="PANTHER" id="PTHR42790">
    <property type="entry name" value="AMINOTRANSFERASE"/>
    <property type="match status" value="1"/>
</dbReference>
<dbReference type="Pfam" id="PF00155">
    <property type="entry name" value="Aminotran_1_2"/>
    <property type="match status" value="1"/>
</dbReference>
<evidence type="ECO:0000256" key="1">
    <source>
        <dbReference type="ARBA" id="ARBA00001933"/>
    </source>
</evidence>
<keyword evidence="5 8" id="KW-0808">Transferase</keyword>
<dbReference type="Proteomes" id="UP000031366">
    <property type="component" value="Unassembled WGS sequence"/>
</dbReference>
<evidence type="ECO:0000313" key="9">
    <source>
        <dbReference type="Proteomes" id="UP000031366"/>
    </source>
</evidence>
<evidence type="ECO:0000256" key="2">
    <source>
        <dbReference type="ARBA" id="ARBA00007441"/>
    </source>
</evidence>
<dbReference type="InterPro" id="IPR015421">
    <property type="entry name" value="PyrdxlP-dep_Trfase_major"/>
</dbReference>
<dbReference type="FunFam" id="3.40.640.10:FF:000053">
    <property type="entry name" value="Aminotransferase, class I"/>
    <property type="match status" value="1"/>
</dbReference>
<evidence type="ECO:0000259" key="7">
    <source>
        <dbReference type="Pfam" id="PF00155"/>
    </source>
</evidence>
<dbReference type="OrthoDB" id="9802328at2"/>
<dbReference type="InterPro" id="IPR004839">
    <property type="entry name" value="Aminotransferase_I/II_large"/>
</dbReference>
<keyword evidence="9" id="KW-1185">Reference proteome</keyword>
<dbReference type="SUPFAM" id="SSF53383">
    <property type="entry name" value="PLP-dependent transferases"/>
    <property type="match status" value="1"/>
</dbReference>
<comment type="caution">
    <text evidence="8">The sequence shown here is derived from an EMBL/GenBank/DDBJ whole genome shotgun (WGS) entry which is preliminary data.</text>
</comment>
<comment type="similarity">
    <text evidence="2">Belongs to the class-I pyridoxal-phosphate-dependent aminotransferase family.</text>
</comment>
<dbReference type="AlphaFoldDB" id="A0A0C1U8R6"/>
<protein>
    <submittedName>
        <fullName evidence="8">Aminotransferase class I and II family protein</fullName>
    </submittedName>
</protein>
<dbReference type="CDD" id="cd00609">
    <property type="entry name" value="AAT_like"/>
    <property type="match status" value="1"/>
</dbReference>
<dbReference type="InterPro" id="IPR015422">
    <property type="entry name" value="PyrdxlP-dep_Trfase_small"/>
</dbReference>
<dbReference type="Gene3D" id="3.40.640.10">
    <property type="entry name" value="Type I PLP-dependent aspartate aminotransferase-like (Major domain)"/>
    <property type="match status" value="1"/>
</dbReference>
<organism evidence="8 9">
    <name type="scientific">Clostridium argentinense CDC 2741</name>
    <dbReference type="NCBI Taxonomy" id="1418104"/>
    <lineage>
        <taxon>Bacteria</taxon>
        <taxon>Bacillati</taxon>
        <taxon>Bacillota</taxon>
        <taxon>Clostridia</taxon>
        <taxon>Eubacteriales</taxon>
        <taxon>Clostridiaceae</taxon>
        <taxon>Clostridium</taxon>
    </lineage>
</organism>
<accession>A0A0C1U8R6</accession>